<sequence>MFDPLHTLIVNTLRANPKIIMDGQYDVDGGETFIVSFVAKAPAPNNQADIDLTAVFDAFPDGFAVQRIADLNHTVVRIPTAVTGRIKEEVRGTFRLTATKANWQRGIDGVAGQEGRYADDENVVEDENDLGLADIIDLYSKLPELKKKQFTAAARLLLKGLAL</sequence>
<dbReference type="EMBL" id="MH460463">
    <property type="protein sequence ID" value="AXG67209.1"/>
    <property type="molecule type" value="Genomic_DNA"/>
</dbReference>
<name>A0A384ZYB9_9CAUD</name>
<gene>
    <name evidence="1" type="ORF">AD1_165</name>
</gene>
<evidence type="ECO:0000313" key="2">
    <source>
        <dbReference type="Proteomes" id="UP000262440"/>
    </source>
</evidence>
<reference evidence="1 2" key="1">
    <citation type="journal article" date="2018" name="Front. Microbiol.">
        <title>Jumbo Bacteriophages Are Represented Within an Increasing Diversity of Environmental Viruses Infecting the Emerging Phytopathogen, Dickeya solani.</title>
        <authorList>
            <person name="Day A.W."/>
            <person name="Ahn J."/>
            <person name="Salmond G.P.C."/>
        </authorList>
    </citation>
    <scope>NUCLEOTIDE SEQUENCE [LARGE SCALE GENOMIC DNA]</scope>
</reference>
<organism evidence="1 2">
    <name type="scientific">Dickeya phage vB_DsoM_AD1</name>
    <dbReference type="NCBI Taxonomy" id="2283029"/>
    <lineage>
        <taxon>Viruses</taxon>
        <taxon>Duplodnaviria</taxon>
        <taxon>Heunggongvirae</taxon>
        <taxon>Uroviricota</taxon>
        <taxon>Caudoviricetes</taxon>
        <taxon>Alexandravirus</taxon>
        <taxon>Alexandravirus AD1</taxon>
    </lineage>
</organism>
<keyword evidence="2" id="KW-1185">Reference proteome</keyword>
<protein>
    <submittedName>
        <fullName evidence="1">Uncharacterized protein</fullName>
    </submittedName>
</protein>
<dbReference type="Proteomes" id="UP000262440">
    <property type="component" value="Segment"/>
</dbReference>
<proteinExistence type="predicted"/>
<evidence type="ECO:0000313" key="1">
    <source>
        <dbReference type="EMBL" id="AXG67209.1"/>
    </source>
</evidence>
<accession>A0A384ZYB9</accession>